<keyword evidence="2" id="KW-0732">Signal</keyword>
<evidence type="ECO:0000313" key="4">
    <source>
        <dbReference type="Proteomes" id="UP001325680"/>
    </source>
</evidence>
<feature type="chain" id="PRO_5047314107" evidence="2">
    <location>
        <begin position="20"/>
        <end position="442"/>
    </location>
</feature>
<dbReference type="EMBL" id="CP139960">
    <property type="protein sequence ID" value="WQD40514.1"/>
    <property type="molecule type" value="Genomic_DNA"/>
</dbReference>
<organism evidence="3 4">
    <name type="scientific">Niabella yanshanensis</name>
    <dbReference type="NCBI Taxonomy" id="577386"/>
    <lineage>
        <taxon>Bacteria</taxon>
        <taxon>Pseudomonadati</taxon>
        <taxon>Bacteroidota</taxon>
        <taxon>Chitinophagia</taxon>
        <taxon>Chitinophagales</taxon>
        <taxon>Chitinophagaceae</taxon>
        <taxon>Niabella</taxon>
    </lineage>
</organism>
<evidence type="ECO:0000256" key="2">
    <source>
        <dbReference type="SAM" id="SignalP"/>
    </source>
</evidence>
<accession>A0ABZ0WCL3</accession>
<feature type="compositionally biased region" description="Basic and acidic residues" evidence="1">
    <location>
        <begin position="425"/>
        <end position="442"/>
    </location>
</feature>
<dbReference type="SUPFAM" id="SSF49478">
    <property type="entry name" value="Cna protein B-type domain"/>
    <property type="match status" value="1"/>
</dbReference>
<reference evidence="3 4" key="1">
    <citation type="submission" date="2023-12" db="EMBL/GenBank/DDBJ databases">
        <title>Genome sequencing and assembly of bacterial species from a model synthetic community.</title>
        <authorList>
            <person name="Hogle S.L."/>
        </authorList>
    </citation>
    <scope>NUCLEOTIDE SEQUENCE [LARGE SCALE GENOMIC DNA]</scope>
    <source>
        <strain evidence="3 4">HAMBI_3031</strain>
    </source>
</reference>
<dbReference type="Proteomes" id="UP001325680">
    <property type="component" value="Chromosome"/>
</dbReference>
<dbReference type="InterPro" id="IPR032627">
    <property type="entry name" value="DUF4876"/>
</dbReference>
<evidence type="ECO:0000313" key="3">
    <source>
        <dbReference type="EMBL" id="WQD40514.1"/>
    </source>
</evidence>
<gene>
    <name evidence="3" type="ORF">U0035_10175</name>
</gene>
<dbReference type="RefSeq" id="WP_114792203.1">
    <property type="nucleotide sequence ID" value="NZ_CP139960.1"/>
</dbReference>
<keyword evidence="4" id="KW-1185">Reference proteome</keyword>
<dbReference type="Gene3D" id="2.60.40.10">
    <property type="entry name" value="Immunoglobulins"/>
    <property type="match status" value="1"/>
</dbReference>
<proteinExistence type="predicted"/>
<dbReference type="Pfam" id="PF16215">
    <property type="entry name" value="DUF4876"/>
    <property type="match status" value="1"/>
</dbReference>
<name>A0ABZ0WCL3_9BACT</name>
<evidence type="ECO:0000256" key="1">
    <source>
        <dbReference type="SAM" id="MobiDB-lite"/>
    </source>
</evidence>
<protein>
    <submittedName>
        <fullName evidence="3">DUF4876 domain-containing protein</fullName>
    </submittedName>
</protein>
<feature type="region of interest" description="Disordered" evidence="1">
    <location>
        <begin position="415"/>
        <end position="442"/>
    </location>
</feature>
<feature type="signal peptide" evidence="2">
    <location>
        <begin position="1"/>
        <end position="19"/>
    </location>
</feature>
<sequence>MKKQLFAVMLLLSAFFACRKSDIDTVQAISLSVQVGYSPEDSALGLSKENVLVKITNLISGQENTASTNGSGIAVFASIAPGNYTVSASRNYTEEEFRSLTNVFVTSNVPYNATETQALNMNTNIRLQLQGGKIGDLVFKQIYYAGSDTKTGALYRDQFVEIYNNSNETIYLDSLFLGSTICNNKAVSTGAVPFDWSKVSGMSAIGDPNKDNLYFRYLFMIPGTGKEHPLEPGKSIVVAQTAMNHANPYDGNDGEIIGITNPALTIDLSHADFEVNLVEDLREAYTGTGTFQPWKYDVDNPLVDNVKAFIYSGKDWVMDNNSRDDFIMFKAAGVDMSNLPKFLAPSGGGDYGLQVPLTVSIIDAVELVTPLETDRTPKRLPVGLDASGNFVAGARYSSQSLIRKTVKTVEGRRILQDTNSSANDFETKTKADPSKSDASFEK</sequence>
<dbReference type="PROSITE" id="PS51257">
    <property type="entry name" value="PROKAR_LIPOPROTEIN"/>
    <property type="match status" value="1"/>
</dbReference>
<dbReference type="InterPro" id="IPR013783">
    <property type="entry name" value="Ig-like_fold"/>
</dbReference>